<dbReference type="InterPro" id="IPR014914">
    <property type="entry name" value="RES_dom"/>
</dbReference>
<dbReference type="Pfam" id="PF08808">
    <property type="entry name" value="RES"/>
    <property type="match status" value="1"/>
</dbReference>
<feature type="compositionally biased region" description="Basic and acidic residues" evidence="1">
    <location>
        <begin position="51"/>
        <end position="68"/>
    </location>
</feature>
<sequence>MVTPLADPPARLPADPPEWTWPADRPFVRIYHEHPLRDGMAPRTYGPLNRFDPHVRDRRQQPREDPHGRGVLYLAHDLGTALAEAFQGQWPAVSICPHARAGWVRPTRAIRLLDLTGNGAMAIGAVGTVATGDEPRRRTQRWGRRIYEQYTHLAGIRYPGAHQGGESIALWDRAPALERLSGGDRRLRAVWTRVAVALADQRRYPRRIDAAECAACTAAGYDL</sequence>
<reference evidence="3" key="1">
    <citation type="submission" date="2022-10" db="EMBL/GenBank/DDBJ databases">
        <title>The WGS of Solirubrobacter sp. CPCC 204708.</title>
        <authorList>
            <person name="Jiang Z."/>
        </authorList>
    </citation>
    <scope>NUCLEOTIDE SEQUENCE</scope>
    <source>
        <strain evidence="3">CPCC 204708</strain>
    </source>
</reference>
<keyword evidence="4" id="KW-1185">Reference proteome</keyword>
<evidence type="ECO:0000313" key="3">
    <source>
        <dbReference type="EMBL" id="MDA0140560.1"/>
    </source>
</evidence>
<organism evidence="3 4">
    <name type="scientific">Solirubrobacter deserti</name>
    <dbReference type="NCBI Taxonomy" id="2282478"/>
    <lineage>
        <taxon>Bacteria</taxon>
        <taxon>Bacillati</taxon>
        <taxon>Actinomycetota</taxon>
        <taxon>Thermoleophilia</taxon>
        <taxon>Solirubrobacterales</taxon>
        <taxon>Solirubrobacteraceae</taxon>
        <taxon>Solirubrobacter</taxon>
    </lineage>
</organism>
<protein>
    <submittedName>
        <fullName evidence="3">RES family NAD+ phosphorylase</fullName>
    </submittedName>
</protein>
<proteinExistence type="predicted"/>
<dbReference type="EMBL" id="JAPCID010000041">
    <property type="protein sequence ID" value="MDA0140560.1"/>
    <property type="molecule type" value="Genomic_DNA"/>
</dbReference>
<dbReference type="SMART" id="SM00953">
    <property type="entry name" value="RES"/>
    <property type="match status" value="1"/>
</dbReference>
<name>A0ABT4RQI5_9ACTN</name>
<feature type="domain" description="RES" evidence="2">
    <location>
        <begin position="51"/>
        <end position="184"/>
    </location>
</feature>
<dbReference type="Proteomes" id="UP001147700">
    <property type="component" value="Unassembled WGS sequence"/>
</dbReference>
<accession>A0ABT4RQI5</accession>
<dbReference type="RefSeq" id="WP_270006652.1">
    <property type="nucleotide sequence ID" value="NZ_JAPCID010000041.1"/>
</dbReference>
<gene>
    <name evidence="3" type="ORF">OJ962_23890</name>
</gene>
<evidence type="ECO:0000259" key="2">
    <source>
        <dbReference type="SMART" id="SM00953"/>
    </source>
</evidence>
<feature type="region of interest" description="Disordered" evidence="1">
    <location>
        <begin position="42"/>
        <end position="68"/>
    </location>
</feature>
<evidence type="ECO:0000313" key="4">
    <source>
        <dbReference type="Proteomes" id="UP001147700"/>
    </source>
</evidence>
<evidence type="ECO:0000256" key="1">
    <source>
        <dbReference type="SAM" id="MobiDB-lite"/>
    </source>
</evidence>
<comment type="caution">
    <text evidence="3">The sequence shown here is derived from an EMBL/GenBank/DDBJ whole genome shotgun (WGS) entry which is preliminary data.</text>
</comment>